<feature type="repeat" description="TPR" evidence="13">
    <location>
        <begin position="597"/>
        <end position="630"/>
    </location>
</feature>
<dbReference type="EC" id="2.4.1.109" evidence="5"/>
<evidence type="ECO:0000313" key="19">
    <source>
        <dbReference type="RefSeq" id="XP_022287194.1"/>
    </source>
</evidence>
<feature type="repeat" description="TPR" evidence="13">
    <location>
        <begin position="668"/>
        <end position="701"/>
    </location>
</feature>
<dbReference type="PANTHER" id="PTHR44395">
    <property type="match status" value="1"/>
</dbReference>
<dbReference type="InterPro" id="IPR013618">
    <property type="entry name" value="TMTC_DUF1736"/>
</dbReference>
<evidence type="ECO:0000256" key="11">
    <source>
        <dbReference type="ARBA" id="ARBA00022989"/>
    </source>
</evidence>
<evidence type="ECO:0000256" key="8">
    <source>
        <dbReference type="ARBA" id="ARBA00022737"/>
    </source>
</evidence>
<evidence type="ECO:0000256" key="10">
    <source>
        <dbReference type="ARBA" id="ARBA00022824"/>
    </source>
</evidence>
<dbReference type="PROSITE" id="PS50005">
    <property type="entry name" value="TPR"/>
    <property type="match status" value="4"/>
</dbReference>
<feature type="transmembrane region" description="Helical" evidence="15">
    <location>
        <begin position="234"/>
        <end position="251"/>
    </location>
</feature>
<comment type="pathway">
    <text evidence="3">Protein modification; protein glycosylation.</text>
</comment>
<keyword evidence="7 15" id="KW-0812">Transmembrane</keyword>
<dbReference type="Pfam" id="PF08409">
    <property type="entry name" value="TMTC_DUF1736"/>
    <property type="match status" value="1"/>
</dbReference>
<dbReference type="RefSeq" id="XP_022287195.1">
    <property type="nucleotide sequence ID" value="XM_022431487.1"/>
</dbReference>
<dbReference type="SUPFAM" id="SSF48452">
    <property type="entry name" value="TPR-like"/>
    <property type="match status" value="3"/>
</dbReference>
<dbReference type="UniPathway" id="UPA00378"/>
<feature type="transmembrane region" description="Helical" evidence="15">
    <location>
        <begin position="143"/>
        <end position="161"/>
    </location>
</feature>
<protein>
    <recommendedName>
        <fullName evidence="5">dolichyl-phosphate-mannose--protein mannosyltransferase</fullName>
        <ecNumber evidence="5">2.4.1.109</ecNumber>
    </recommendedName>
</protein>
<keyword evidence="10" id="KW-0256">Endoplasmic reticulum</keyword>
<dbReference type="OrthoDB" id="66906at2759"/>
<evidence type="ECO:0000256" key="4">
    <source>
        <dbReference type="ARBA" id="ARBA00007882"/>
    </source>
</evidence>
<keyword evidence="11 15" id="KW-1133">Transmembrane helix</keyword>
<name>A0A8B8A7R6_CRAVI</name>
<organism evidence="17 20">
    <name type="scientific">Crassostrea virginica</name>
    <name type="common">Eastern oyster</name>
    <dbReference type="NCBI Taxonomy" id="6565"/>
    <lineage>
        <taxon>Eukaryota</taxon>
        <taxon>Metazoa</taxon>
        <taxon>Spiralia</taxon>
        <taxon>Lophotrochozoa</taxon>
        <taxon>Mollusca</taxon>
        <taxon>Bivalvia</taxon>
        <taxon>Autobranchia</taxon>
        <taxon>Pteriomorphia</taxon>
        <taxon>Ostreida</taxon>
        <taxon>Ostreoidea</taxon>
        <taxon>Ostreidae</taxon>
        <taxon>Crassostrea</taxon>
    </lineage>
</organism>
<dbReference type="Proteomes" id="UP000694844">
    <property type="component" value="Chromosome 6"/>
</dbReference>
<evidence type="ECO:0000256" key="2">
    <source>
        <dbReference type="ARBA" id="ARBA00004240"/>
    </source>
</evidence>
<evidence type="ECO:0000313" key="17">
    <source>
        <dbReference type="Proteomes" id="UP000694844"/>
    </source>
</evidence>
<feature type="transmembrane region" description="Helical" evidence="15">
    <location>
        <begin position="281"/>
        <end position="299"/>
    </location>
</feature>
<dbReference type="PROSITE" id="PS50293">
    <property type="entry name" value="TPR_REGION"/>
    <property type="match status" value="3"/>
</dbReference>
<evidence type="ECO:0000256" key="15">
    <source>
        <dbReference type="SAM" id="Phobius"/>
    </source>
</evidence>
<comment type="similarity">
    <text evidence="4">Belongs to the TMTC family.</text>
</comment>
<dbReference type="Pfam" id="PF13181">
    <property type="entry name" value="TPR_8"/>
    <property type="match status" value="2"/>
</dbReference>
<dbReference type="RefSeq" id="XP_022287193.1">
    <property type="nucleotide sequence ID" value="XM_022431485.1"/>
</dbReference>
<dbReference type="InterPro" id="IPR013105">
    <property type="entry name" value="TPR_2"/>
</dbReference>
<accession>A0A8B8A7R6</accession>
<evidence type="ECO:0000256" key="3">
    <source>
        <dbReference type="ARBA" id="ARBA00004922"/>
    </source>
</evidence>
<dbReference type="RefSeq" id="XP_022287194.1">
    <property type="nucleotide sequence ID" value="XM_022431486.1"/>
</dbReference>
<dbReference type="PANTHER" id="PTHR44395:SF1">
    <property type="entry name" value="PROTEIN O-MANNOSYL-TRANSFERASE TMTC3"/>
    <property type="match status" value="1"/>
</dbReference>
<keyword evidence="8" id="KW-0677">Repeat</keyword>
<evidence type="ECO:0000256" key="12">
    <source>
        <dbReference type="ARBA" id="ARBA00023136"/>
    </source>
</evidence>
<evidence type="ECO:0000313" key="18">
    <source>
        <dbReference type="RefSeq" id="XP_022287193.1"/>
    </source>
</evidence>
<evidence type="ECO:0000313" key="20">
    <source>
        <dbReference type="RefSeq" id="XP_022287195.1"/>
    </source>
</evidence>
<proteinExistence type="inferred from homology"/>
<evidence type="ECO:0000256" key="1">
    <source>
        <dbReference type="ARBA" id="ARBA00004141"/>
    </source>
</evidence>
<feature type="transmembrane region" description="Helical" evidence="15">
    <location>
        <begin position="89"/>
        <end position="106"/>
    </location>
</feature>
<keyword evidence="17" id="KW-1185">Reference proteome</keyword>
<dbReference type="GO" id="GO:0016020">
    <property type="term" value="C:membrane"/>
    <property type="evidence" value="ECO:0007669"/>
    <property type="project" value="UniProtKB-SubCell"/>
</dbReference>
<feature type="transmembrane region" description="Helical" evidence="15">
    <location>
        <begin position="6"/>
        <end position="29"/>
    </location>
</feature>
<dbReference type="InterPro" id="IPR011990">
    <property type="entry name" value="TPR-like_helical_dom_sf"/>
</dbReference>
<feature type="repeat" description="TPR" evidence="13">
    <location>
        <begin position="563"/>
        <end position="596"/>
    </location>
</feature>
<reference evidence="18 19" key="1">
    <citation type="submission" date="2025-04" db="UniProtKB">
        <authorList>
            <consortium name="RefSeq"/>
        </authorList>
    </citation>
    <scope>IDENTIFICATION</scope>
    <source>
        <tissue evidence="18 19">Whole sample</tissue>
    </source>
</reference>
<gene>
    <name evidence="18 19 20" type="primary">LOC111099956</name>
</gene>
<evidence type="ECO:0000256" key="5">
    <source>
        <dbReference type="ARBA" id="ARBA00012839"/>
    </source>
</evidence>
<dbReference type="AlphaFoldDB" id="A0A8B8A7R6"/>
<dbReference type="GO" id="GO:0005783">
    <property type="term" value="C:endoplasmic reticulum"/>
    <property type="evidence" value="ECO:0007669"/>
    <property type="project" value="UniProtKB-SubCell"/>
</dbReference>
<feature type="transmembrane region" description="Helical" evidence="15">
    <location>
        <begin position="319"/>
        <end position="337"/>
    </location>
</feature>
<feature type="region of interest" description="Disordered" evidence="14">
    <location>
        <begin position="832"/>
        <end position="851"/>
    </location>
</feature>
<keyword evidence="6" id="KW-0808">Transferase</keyword>
<evidence type="ECO:0000256" key="6">
    <source>
        <dbReference type="ARBA" id="ARBA00022679"/>
    </source>
</evidence>
<dbReference type="Pfam" id="PF13414">
    <property type="entry name" value="TPR_11"/>
    <property type="match status" value="1"/>
</dbReference>
<evidence type="ECO:0000256" key="13">
    <source>
        <dbReference type="PROSITE-ProRule" id="PRU00339"/>
    </source>
</evidence>
<dbReference type="GeneID" id="111099956"/>
<feature type="domain" description="DUF1736" evidence="16">
    <location>
        <begin position="258"/>
        <end position="329"/>
    </location>
</feature>
<dbReference type="FunFam" id="1.25.40.10:FF:000239">
    <property type="entry name" value="Transmembrane and TPR repeat-containing protein 3"/>
    <property type="match status" value="1"/>
</dbReference>
<dbReference type="Pfam" id="PF07719">
    <property type="entry name" value="TPR_2"/>
    <property type="match status" value="1"/>
</dbReference>
<feature type="transmembrane region" description="Helical" evidence="15">
    <location>
        <begin position="346"/>
        <end position="370"/>
    </location>
</feature>
<keyword evidence="9 13" id="KW-0802">TPR repeat</keyword>
<dbReference type="SMART" id="SM00028">
    <property type="entry name" value="TPR"/>
    <property type="match status" value="7"/>
</dbReference>
<evidence type="ECO:0000256" key="14">
    <source>
        <dbReference type="SAM" id="MobiDB-lite"/>
    </source>
</evidence>
<evidence type="ECO:0000256" key="9">
    <source>
        <dbReference type="ARBA" id="ARBA00022803"/>
    </source>
</evidence>
<sequence>MEHHTVYSAVLVVTVAVCYYKALGCGFVFDDMSAIVENKDLRPRTPIVNLFWNDFWGTPMKMEKSHKSYRPLCVLTFRLNYAISELEPMSYHLVNVVLHAIVCLLFMKVCNMFLREFTSFVAALLFAVHPIHTEAVTGVVGRAEALSSIFFLAALIMYSNCTSYHGRIKWPPLLGTVVMVTIAMLCKEQGITVIGVCCVYEVFVAQRASFPELLRILLSFVRGKPHIPSWLKNSVVRAVFLVGTTVFLLLARIKVMGAQLPIFTRYDNPASMENTPARQLTFNYLLPINAWLLLFPSGLCCDWTMGTIPVISSILDPRNLFTLLFYAVMGKFVHYMLQAQDKRNRVIIMSFSLLVLPFVPASNLFFPVGFVVAERILYTPSMGFSMLVALGFQILLDNKQSLKPFLWGMLGFLLLTHSVKTFIRNGDWESEYSIFRSALKVNTKNAKLFNNVGHALEKYAKYAEALEYFEKAVSVQQDDIGAHINVGRTYNNLNMSREAEAAYKKALSYFPQVQPGKSYQARIAPNHLNVYLNLASLVGKDPSRLMEADKYLKTAVSMRPDYVQGYINRGDILVKQGQKEEALKVYRTALHYEPDNADVLYNIGVVLLELGKPEEARKNFEAALHHDPDHSQSLYNSAIMIQESGEQKMWAEGIRRLQKLIKREPEDPKYYFTLGMIHMDMQNYQEAERDFKNCIKYDPLFRSALFNLALMLNNNLNRPLDAIPYLETLIKKRQLKNYPEHTKALLLMGDINVNALKKLDEAERNFARVVELEPDNVQAHHNLCVVHVERGDLIRAEKCLTKVHNMAPTEKYIINHLNIVRSKLNELIKKRQEEMQKKGGQTGADKQKGGR</sequence>
<comment type="subcellular location">
    <subcellularLocation>
        <location evidence="2">Endoplasmic reticulum</location>
    </subcellularLocation>
    <subcellularLocation>
        <location evidence="1">Membrane</location>
        <topology evidence="1">Multi-pass membrane protein</topology>
    </subcellularLocation>
</comment>
<keyword evidence="12 15" id="KW-0472">Membrane</keyword>
<evidence type="ECO:0000256" key="7">
    <source>
        <dbReference type="ARBA" id="ARBA00022692"/>
    </source>
</evidence>
<dbReference type="Gene3D" id="1.25.40.10">
    <property type="entry name" value="Tetratricopeptide repeat domain"/>
    <property type="match status" value="3"/>
</dbReference>
<dbReference type="GO" id="GO:0004169">
    <property type="term" value="F:dolichyl-phosphate-mannose-protein mannosyltransferase activity"/>
    <property type="evidence" value="ECO:0007669"/>
    <property type="project" value="UniProtKB-EC"/>
</dbReference>
<dbReference type="KEGG" id="cvn:111099956"/>
<evidence type="ECO:0000259" key="16">
    <source>
        <dbReference type="Pfam" id="PF08409"/>
    </source>
</evidence>
<dbReference type="InterPro" id="IPR019734">
    <property type="entry name" value="TPR_rpt"/>
</dbReference>
<feature type="repeat" description="TPR" evidence="13">
    <location>
        <begin position="446"/>
        <end position="479"/>
    </location>
</feature>